<dbReference type="EMBL" id="JARJLG010000088">
    <property type="protein sequence ID" value="KAJ7748819.1"/>
    <property type="molecule type" value="Genomic_DNA"/>
</dbReference>
<dbReference type="Proteomes" id="UP001215280">
    <property type="component" value="Unassembled WGS sequence"/>
</dbReference>
<accession>A0AAD7IRM8</accession>
<reference evidence="2" key="1">
    <citation type="submission" date="2023-03" db="EMBL/GenBank/DDBJ databases">
        <title>Massive genome expansion in bonnet fungi (Mycena s.s.) driven by repeated elements and novel gene families across ecological guilds.</title>
        <authorList>
            <consortium name="Lawrence Berkeley National Laboratory"/>
            <person name="Harder C.B."/>
            <person name="Miyauchi S."/>
            <person name="Viragh M."/>
            <person name="Kuo A."/>
            <person name="Thoen E."/>
            <person name="Andreopoulos B."/>
            <person name="Lu D."/>
            <person name="Skrede I."/>
            <person name="Drula E."/>
            <person name="Henrissat B."/>
            <person name="Morin E."/>
            <person name="Kohler A."/>
            <person name="Barry K."/>
            <person name="LaButti K."/>
            <person name="Morin E."/>
            <person name="Salamov A."/>
            <person name="Lipzen A."/>
            <person name="Mereny Z."/>
            <person name="Hegedus B."/>
            <person name="Baldrian P."/>
            <person name="Stursova M."/>
            <person name="Weitz H."/>
            <person name="Taylor A."/>
            <person name="Grigoriev I.V."/>
            <person name="Nagy L.G."/>
            <person name="Martin F."/>
            <person name="Kauserud H."/>
        </authorList>
    </citation>
    <scope>NUCLEOTIDE SEQUENCE</scope>
    <source>
        <strain evidence="2">CBHHK188m</strain>
    </source>
</reference>
<keyword evidence="1" id="KW-1133">Transmembrane helix</keyword>
<dbReference type="PANTHER" id="PTHR40465">
    <property type="entry name" value="CHROMOSOME 1, WHOLE GENOME SHOTGUN SEQUENCE"/>
    <property type="match status" value="1"/>
</dbReference>
<comment type="caution">
    <text evidence="2">The sequence shown here is derived from an EMBL/GenBank/DDBJ whole genome shotgun (WGS) entry which is preliminary data.</text>
</comment>
<keyword evidence="3" id="KW-1185">Reference proteome</keyword>
<dbReference type="PANTHER" id="PTHR40465:SF1">
    <property type="entry name" value="DUF6534 DOMAIN-CONTAINING PROTEIN"/>
    <property type="match status" value="1"/>
</dbReference>
<gene>
    <name evidence="2" type="ORF">DFH07DRAFT_775634</name>
</gene>
<dbReference type="AlphaFoldDB" id="A0AAD7IRM8"/>
<name>A0AAD7IRM8_9AGAR</name>
<feature type="transmembrane region" description="Helical" evidence="1">
    <location>
        <begin position="93"/>
        <end position="116"/>
    </location>
</feature>
<evidence type="ECO:0000313" key="3">
    <source>
        <dbReference type="Proteomes" id="UP001215280"/>
    </source>
</evidence>
<sequence length="540" mass="60298">MASPGFSPPPLDNTLGAVYIGVVVSSAIYGLTCLQTYRYYQLQIKDPVWLRCCVFILWILETLHSACIAHAVYFYSITHYGDYASLLEAVWSIILPVGVNCLTGYIVQMCFAWRVFVKRFNNDAKSAVTEPICVYYHLIGVCGKAPQELGPRYNILDEHSCDGSHHCQLLVLLSELQEDWDQEVCAFRTCYGAEIGTHRGSLAAILGLITFLTMPDNLINYAFNFILGKALFAKLIRKELPWTWSIQQSRLSQPIRSKFNEDYKPPILEGIDNHVPEISCAVVYTVGKANKGNTTTGLHRKWFSLHSLYPCHEALLPTATAPPVFPRGGAAGTVTEDAMMHTDRLTTPWAGRTTPPFQSPHLPSSSHHLAHKRAAQLIQHHPQPLLPPPHGAQLLCQAHEVGLKRGCRGSVLHAQRRERGVQRRRGLMCEFPACDKRLHGHELRVGDVELALQTRNVHLERRVLVPKHIHGRCNLRLALRECIERAARWLVAPEAPHERRVFAHNAVAHFVPSRACATTCPSSSSSSPTACICCRAMSPA</sequence>
<protein>
    <submittedName>
        <fullName evidence="2">Uncharacterized protein</fullName>
    </submittedName>
</protein>
<evidence type="ECO:0000313" key="2">
    <source>
        <dbReference type="EMBL" id="KAJ7748819.1"/>
    </source>
</evidence>
<proteinExistence type="predicted"/>
<feature type="transmembrane region" description="Helical" evidence="1">
    <location>
        <begin position="49"/>
        <end position="73"/>
    </location>
</feature>
<keyword evidence="1" id="KW-0472">Membrane</keyword>
<organism evidence="2 3">
    <name type="scientific">Mycena maculata</name>
    <dbReference type="NCBI Taxonomy" id="230809"/>
    <lineage>
        <taxon>Eukaryota</taxon>
        <taxon>Fungi</taxon>
        <taxon>Dikarya</taxon>
        <taxon>Basidiomycota</taxon>
        <taxon>Agaricomycotina</taxon>
        <taxon>Agaricomycetes</taxon>
        <taxon>Agaricomycetidae</taxon>
        <taxon>Agaricales</taxon>
        <taxon>Marasmiineae</taxon>
        <taxon>Mycenaceae</taxon>
        <taxon>Mycena</taxon>
    </lineage>
</organism>
<evidence type="ECO:0000256" key="1">
    <source>
        <dbReference type="SAM" id="Phobius"/>
    </source>
</evidence>
<keyword evidence="1" id="KW-0812">Transmembrane</keyword>
<feature type="transmembrane region" description="Helical" evidence="1">
    <location>
        <begin position="16"/>
        <end position="37"/>
    </location>
</feature>